<dbReference type="GeneID" id="113464294"/>
<keyword evidence="2" id="KW-0472">Membrane</keyword>
<evidence type="ECO:0000313" key="4">
    <source>
        <dbReference type="RefSeq" id="XP_026669130.1"/>
    </source>
</evidence>
<dbReference type="KEGG" id="ccal:113464294"/>
<organism evidence="3 4">
    <name type="scientific">Ceratina calcarata</name>
    <dbReference type="NCBI Taxonomy" id="156304"/>
    <lineage>
        <taxon>Eukaryota</taxon>
        <taxon>Metazoa</taxon>
        <taxon>Ecdysozoa</taxon>
        <taxon>Arthropoda</taxon>
        <taxon>Hexapoda</taxon>
        <taxon>Insecta</taxon>
        <taxon>Pterygota</taxon>
        <taxon>Neoptera</taxon>
        <taxon>Endopterygota</taxon>
        <taxon>Hymenoptera</taxon>
        <taxon>Apocrita</taxon>
        <taxon>Aculeata</taxon>
        <taxon>Apoidea</taxon>
        <taxon>Anthophila</taxon>
        <taxon>Apidae</taxon>
        <taxon>Ceratina</taxon>
        <taxon>Zadontomerus</taxon>
    </lineage>
</organism>
<keyword evidence="3" id="KW-1185">Reference proteome</keyword>
<keyword evidence="2" id="KW-0812">Transmembrane</keyword>
<dbReference type="RefSeq" id="XP_026669130.1">
    <property type="nucleotide sequence ID" value="XM_026813329.1"/>
</dbReference>
<evidence type="ECO:0000256" key="1">
    <source>
        <dbReference type="SAM" id="MobiDB-lite"/>
    </source>
</evidence>
<reference evidence="4" key="1">
    <citation type="submission" date="2025-08" db="UniProtKB">
        <authorList>
            <consortium name="RefSeq"/>
        </authorList>
    </citation>
    <scope>IDENTIFICATION</scope>
    <source>
        <tissue evidence="4">Whole body</tissue>
    </source>
</reference>
<dbReference type="AlphaFoldDB" id="A0AAJ7WB87"/>
<protein>
    <submittedName>
        <fullName evidence="4">Loricrin-like</fullName>
    </submittedName>
</protein>
<keyword evidence="2" id="KW-1133">Transmembrane helix</keyword>
<feature type="compositionally biased region" description="Basic and acidic residues" evidence="1">
    <location>
        <begin position="35"/>
        <end position="48"/>
    </location>
</feature>
<gene>
    <name evidence="4" type="primary">LOC113464294</name>
</gene>
<evidence type="ECO:0000313" key="3">
    <source>
        <dbReference type="Proteomes" id="UP000694925"/>
    </source>
</evidence>
<proteinExistence type="predicted"/>
<name>A0AAJ7WB87_9HYME</name>
<feature type="transmembrane region" description="Helical" evidence="2">
    <location>
        <begin position="149"/>
        <end position="168"/>
    </location>
</feature>
<feature type="region of interest" description="Disordered" evidence="1">
    <location>
        <begin position="25"/>
        <end position="48"/>
    </location>
</feature>
<sequence length="226" mass="23814">MKHLSRNGRATFILQIVDIVTRKRQRRNHTNAHVYENRETDNEHKELHDPVTQTPRCKAAALQKIHDCPFRLTGMQIVTSLQREGSRGGSRCTNGTKSGRGFLCDGSGHESWIGVTKTNWKGGDRRRKARAIKEAPDRTMGIKHLNMKVFAITILLAFVASAYAGYISSGWSGGGGGWSGGGGGWSGGGGGWAGGGGGGGGKIIKVITVSGGGGGWPSGGGGGGWW</sequence>
<evidence type="ECO:0000256" key="2">
    <source>
        <dbReference type="SAM" id="Phobius"/>
    </source>
</evidence>
<dbReference type="Proteomes" id="UP000694925">
    <property type="component" value="Unplaced"/>
</dbReference>
<accession>A0AAJ7WB87</accession>